<keyword evidence="5 7" id="KW-0472">Membrane</keyword>
<keyword evidence="4 7" id="KW-1133">Transmembrane helix</keyword>
<evidence type="ECO:0000256" key="2">
    <source>
        <dbReference type="ARBA" id="ARBA00022475"/>
    </source>
</evidence>
<dbReference type="InterPro" id="IPR050250">
    <property type="entry name" value="Macrolide_Exporter_MacB"/>
</dbReference>
<accession>A0AAT9LAX2</accession>
<feature type="transmembrane region" description="Helical" evidence="7">
    <location>
        <begin position="357"/>
        <end position="378"/>
    </location>
</feature>
<comment type="subcellular location">
    <subcellularLocation>
        <location evidence="1">Cell membrane</location>
        <topology evidence="1">Multi-pass membrane protein</topology>
    </subcellularLocation>
</comment>
<keyword evidence="2" id="KW-1003">Cell membrane</keyword>
<sequence length="481" mass="53015">MRLAIIETKRNSSRTIVATLAAAFAAFVVVLLRFMPEGYATGYALPERSFTGGDILVFPGHVSLSSSKATQYVWRDWPGRDWQSHILYFFPELPEKGYLSPRVSKGWRGMFPEEVIDRLQDIPEIAQISVYRSLPCLVRTGQREVPAILRGLKISPGKGYSIAPYVTTGRTLEQNDEGKFRALVPVQVEPFEEIEPDSQLEIRVPEVSLVYTQGPPGSGSEALPQTVISWDTGKTYEFTAVGGYQIQVGEVSNPEAAATSPGGVAVMPVYWERPEVIVPDETFEIILRDVSGKGPGASFPAYQIAITVTRMSKLKETARLIQERLGPDYGVFSIPDLLSARASGRNQIMIPPDVQRLVIWLVLALSGIVVTGNIYVLLAQQRRKIGLLRVVGATSRNIVTYALSLVVYITVTGTMSGFLAGKFLYLLVLLGSDMTWKEWMHQCIFDLATTLGISVAISGFMGLLIGFWASKTPCSEVLNRE</sequence>
<dbReference type="Pfam" id="PF02687">
    <property type="entry name" value="FtsX"/>
    <property type="match status" value="1"/>
</dbReference>
<evidence type="ECO:0000256" key="5">
    <source>
        <dbReference type="ARBA" id="ARBA00023136"/>
    </source>
</evidence>
<evidence type="ECO:0000256" key="3">
    <source>
        <dbReference type="ARBA" id="ARBA00022692"/>
    </source>
</evidence>
<name>A0AAT9LAX2_9FIRM</name>
<organism evidence="9">
    <name type="scientific">Candidatus Fermentithermobacillus carboniphilus</name>
    <dbReference type="NCBI Taxonomy" id="3085328"/>
    <lineage>
        <taxon>Bacteria</taxon>
        <taxon>Bacillati</taxon>
        <taxon>Bacillota</taxon>
        <taxon>Candidatus Fermentithermobacillia</taxon>
        <taxon>Candidatus Fermentithermobacillales</taxon>
        <taxon>Candidatus Fermentithermobacillaceae</taxon>
        <taxon>Candidatus Fermentithermobacillus</taxon>
    </lineage>
</organism>
<evidence type="ECO:0000256" key="1">
    <source>
        <dbReference type="ARBA" id="ARBA00004651"/>
    </source>
</evidence>
<evidence type="ECO:0000256" key="7">
    <source>
        <dbReference type="SAM" id="Phobius"/>
    </source>
</evidence>
<reference evidence="9" key="2">
    <citation type="journal article" date="2023" name="Biology">
        <title>Prokaryotic Life Associated with Coal-Fire Gas Vents Revealed by Metagenomics.</title>
        <authorList>
            <person name="Kadnikov V.V."/>
            <person name="Mardanov A.V."/>
            <person name="Beletsky A.V."/>
            <person name="Karnachuk O.V."/>
            <person name="Ravin N.V."/>
        </authorList>
    </citation>
    <scope>NUCLEOTIDE SEQUENCE</scope>
    <source>
        <strain evidence="9">Bu02</strain>
    </source>
</reference>
<feature type="transmembrane region" description="Helical" evidence="7">
    <location>
        <begin position="447"/>
        <end position="470"/>
    </location>
</feature>
<dbReference type="InterPro" id="IPR003838">
    <property type="entry name" value="ABC3_permease_C"/>
</dbReference>
<evidence type="ECO:0000256" key="6">
    <source>
        <dbReference type="ARBA" id="ARBA00038076"/>
    </source>
</evidence>
<evidence type="ECO:0000259" key="8">
    <source>
        <dbReference type="Pfam" id="PF02687"/>
    </source>
</evidence>
<dbReference type="KEGG" id="fcz:IMF26_09150"/>
<keyword evidence="3 7" id="KW-0812">Transmembrane</keyword>
<dbReference type="PANTHER" id="PTHR30572:SF4">
    <property type="entry name" value="ABC TRANSPORTER PERMEASE YTRF"/>
    <property type="match status" value="1"/>
</dbReference>
<proteinExistence type="inferred from homology"/>
<dbReference type="GO" id="GO:0005886">
    <property type="term" value="C:plasma membrane"/>
    <property type="evidence" value="ECO:0007669"/>
    <property type="project" value="UniProtKB-SubCell"/>
</dbReference>
<protein>
    <submittedName>
        <fullName evidence="9">ABC transporter permease</fullName>
    </submittedName>
</protein>
<feature type="domain" description="ABC3 transporter permease C-terminal" evidence="8">
    <location>
        <begin position="357"/>
        <end position="470"/>
    </location>
</feature>
<dbReference type="AlphaFoldDB" id="A0AAT9LAX2"/>
<evidence type="ECO:0000256" key="4">
    <source>
        <dbReference type="ARBA" id="ARBA00022989"/>
    </source>
</evidence>
<gene>
    <name evidence="9" type="ORF">IMF26_09150</name>
</gene>
<dbReference type="PANTHER" id="PTHR30572">
    <property type="entry name" value="MEMBRANE COMPONENT OF TRANSPORTER-RELATED"/>
    <property type="match status" value="1"/>
</dbReference>
<feature type="transmembrane region" description="Helical" evidence="7">
    <location>
        <begin position="398"/>
        <end position="427"/>
    </location>
</feature>
<evidence type="ECO:0000313" key="9">
    <source>
        <dbReference type="EMBL" id="QUL98194.1"/>
    </source>
</evidence>
<dbReference type="GO" id="GO:0022857">
    <property type="term" value="F:transmembrane transporter activity"/>
    <property type="evidence" value="ECO:0007669"/>
    <property type="project" value="TreeGrafter"/>
</dbReference>
<dbReference type="EMBL" id="CP062796">
    <property type="protein sequence ID" value="QUL98194.1"/>
    <property type="molecule type" value="Genomic_DNA"/>
</dbReference>
<comment type="similarity">
    <text evidence="6">Belongs to the ABC-4 integral membrane protein family.</text>
</comment>
<reference evidence="9" key="1">
    <citation type="submission" date="2020-10" db="EMBL/GenBank/DDBJ databases">
        <authorList>
            <person name="Kadnikov V."/>
            <person name="Beletsky A.V."/>
            <person name="Mardanov A.V."/>
            <person name="Karnachuk O.V."/>
            <person name="Ravin N.V."/>
        </authorList>
    </citation>
    <scope>NUCLEOTIDE SEQUENCE</scope>
    <source>
        <strain evidence="9">Bu02</strain>
    </source>
</reference>